<evidence type="ECO:0000313" key="2">
    <source>
        <dbReference type="Proteomes" id="UP000234789"/>
    </source>
</evidence>
<reference evidence="1 2" key="1">
    <citation type="submission" date="2017-05" db="EMBL/GenBank/DDBJ databases">
        <title>Functional genome analysis of Paenibacillus pasadenensis strain R16: insights on endophytic life style and antifungal activity.</title>
        <authorList>
            <person name="Passera A."/>
            <person name="Marcolungo L."/>
            <person name="Casati P."/>
            <person name="Brasca M."/>
            <person name="Quaglino F."/>
            <person name="Delledonne M."/>
        </authorList>
    </citation>
    <scope>NUCLEOTIDE SEQUENCE [LARGE SCALE GENOMIC DNA]</scope>
    <source>
        <strain evidence="1 2">R16</strain>
    </source>
</reference>
<gene>
    <name evidence="1" type="ORF">B8V81_2227</name>
</gene>
<protein>
    <submittedName>
        <fullName evidence="1">Uncharacterized protein</fullName>
    </submittedName>
</protein>
<dbReference type="EMBL" id="NFEZ01000004">
    <property type="protein sequence ID" value="PLT43796.1"/>
    <property type="molecule type" value="Genomic_DNA"/>
</dbReference>
<dbReference type="RefSeq" id="WP_180968424.1">
    <property type="nucleotide sequence ID" value="NZ_NFEZ01000004.1"/>
</dbReference>
<dbReference type="Gene3D" id="1.25.40.20">
    <property type="entry name" value="Ankyrin repeat-containing domain"/>
    <property type="match status" value="1"/>
</dbReference>
<sequence>MNSFFLLAAGADPEVRDKHGNTALSFAKDCGHESVVQALLAHASQELPA</sequence>
<name>A0A2N5N0E3_9BACL</name>
<keyword evidence="2" id="KW-1185">Reference proteome</keyword>
<dbReference type="InterPro" id="IPR002110">
    <property type="entry name" value="Ankyrin_rpt"/>
</dbReference>
<comment type="caution">
    <text evidence="1">The sequence shown here is derived from an EMBL/GenBank/DDBJ whole genome shotgun (WGS) entry which is preliminary data.</text>
</comment>
<dbReference type="Proteomes" id="UP000234789">
    <property type="component" value="Unassembled WGS sequence"/>
</dbReference>
<evidence type="ECO:0000313" key="1">
    <source>
        <dbReference type="EMBL" id="PLT43796.1"/>
    </source>
</evidence>
<dbReference type="Pfam" id="PF00023">
    <property type="entry name" value="Ank"/>
    <property type="match status" value="1"/>
</dbReference>
<dbReference type="SUPFAM" id="SSF48403">
    <property type="entry name" value="Ankyrin repeat"/>
    <property type="match status" value="1"/>
</dbReference>
<dbReference type="InterPro" id="IPR036770">
    <property type="entry name" value="Ankyrin_rpt-contain_sf"/>
</dbReference>
<organism evidence="1 2">
    <name type="scientific">Paenibacillus pasadenensis</name>
    <dbReference type="NCBI Taxonomy" id="217090"/>
    <lineage>
        <taxon>Bacteria</taxon>
        <taxon>Bacillati</taxon>
        <taxon>Bacillota</taxon>
        <taxon>Bacilli</taxon>
        <taxon>Bacillales</taxon>
        <taxon>Paenibacillaceae</taxon>
        <taxon>Paenibacillus</taxon>
    </lineage>
</organism>
<dbReference type="AlphaFoldDB" id="A0A2N5N0E3"/>
<accession>A0A2N5N0E3</accession>
<proteinExistence type="predicted"/>